<proteinExistence type="predicted"/>
<protein>
    <submittedName>
        <fullName evidence="2">POK6 protein</fullName>
    </submittedName>
</protein>
<comment type="caution">
    <text evidence="2">The sequence shown here is derived from an EMBL/GenBank/DDBJ whole genome shotgun (WGS) entry which is preliminary data.</text>
</comment>
<dbReference type="AlphaFoldDB" id="A0A7K9BYV3"/>
<evidence type="ECO:0000313" key="2">
    <source>
        <dbReference type="EMBL" id="NXG45531.1"/>
    </source>
</evidence>
<evidence type="ECO:0000259" key="1">
    <source>
        <dbReference type="Pfam" id="PF06817"/>
    </source>
</evidence>
<sequence>LKKLLGAINWVRPYLGITNADLGPLFNLLKEDSSLTSCLLTTESWEALEKPEVAISQKKAYRCLEGHPIELFGFVTLCQACGLLRRWICTAPDPLVLL</sequence>
<dbReference type="Pfam" id="PF06817">
    <property type="entry name" value="RVT_thumb"/>
    <property type="match status" value="1"/>
</dbReference>
<reference evidence="2 3" key="1">
    <citation type="submission" date="2019-09" db="EMBL/GenBank/DDBJ databases">
        <title>Bird 10,000 Genomes (B10K) Project - Family phase.</title>
        <authorList>
            <person name="Zhang G."/>
        </authorList>
    </citation>
    <scope>NUCLEOTIDE SEQUENCE [LARGE SCALE GENOMIC DNA]</scope>
    <source>
        <strain evidence="2">B10K-DU-001-24</strain>
        <tissue evidence="2">Muscle</tissue>
    </source>
</reference>
<feature type="non-terminal residue" evidence="2">
    <location>
        <position position="98"/>
    </location>
</feature>
<dbReference type="SUPFAM" id="SSF56672">
    <property type="entry name" value="DNA/RNA polymerases"/>
    <property type="match status" value="1"/>
</dbReference>
<dbReference type="Proteomes" id="UP000574528">
    <property type="component" value="Unassembled WGS sequence"/>
</dbReference>
<evidence type="ECO:0000313" key="3">
    <source>
        <dbReference type="Proteomes" id="UP000574528"/>
    </source>
</evidence>
<dbReference type="InterPro" id="IPR010661">
    <property type="entry name" value="RVT_thumb"/>
</dbReference>
<dbReference type="InterPro" id="IPR043128">
    <property type="entry name" value="Rev_trsase/Diguanyl_cyclase"/>
</dbReference>
<gene>
    <name evidence="2" type="primary">Ervk6</name>
    <name evidence="2" type="ORF">PSIHAE_R15526</name>
</gene>
<accession>A0A7K9BYV3</accession>
<organism evidence="2 3">
    <name type="scientific">Psilopogon haemacephalus</name>
    <name type="common">coppersmith barbet</name>
    <dbReference type="NCBI Taxonomy" id="2585815"/>
    <lineage>
        <taxon>Eukaryota</taxon>
        <taxon>Metazoa</taxon>
        <taxon>Chordata</taxon>
        <taxon>Craniata</taxon>
        <taxon>Vertebrata</taxon>
        <taxon>Euteleostomi</taxon>
        <taxon>Archelosauria</taxon>
        <taxon>Archosauria</taxon>
        <taxon>Dinosauria</taxon>
        <taxon>Saurischia</taxon>
        <taxon>Theropoda</taxon>
        <taxon>Coelurosauria</taxon>
        <taxon>Aves</taxon>
        <taxon>Neognathae</taxon>
        <taxon>Neoaves</taxon>
        <taxon>Telluraves</taxon>
        <taxon>Coraciimorphae</taxon>
        <taxon>Piciformes</taxon>
        <taxon>Megalaimidae</taxon>
        <taxon>Psilopogon</taxon>
    </lineage>
</organism>
<dbReference type="OrthoDB" id="9395730at2759"/>
<dbReference type="InterPro" id="IPR043502">
    <property type="entry name" value="DNA/RNA_pol_sf"/>
</dbReference>
<dbReference type="Gene3D" id="3.30.70.270">
    <property type="match status" value="1"/>
</dbReference>
<feature type="non-terminal residue" evidence="2">
    <location>
        <position position="1"/>
    </location>
</feature>
<keyword evidence="3" id="KW-1185">Reference proteome</keyword>
<name>A0A7K9BYV3_9PICI</name>
<feature type="domain" description="Reverse transcriptase thumb" evidence="1">
    <location>
        <begin position="2"/>
        <end position="48"/>
    </location>
</feature>
<dbReference type="EMBL" id="VWZI01008866">
    <property type="protein sequence ID" value="NXG45531.1"/>
    <property type="molecule type" value="Genomic_DNA"/>
</dbReference>
<dbReference type="GO" id="GO:0003964">
    <property type="term" value="F:RNA-directed DNA polymerase activity"/>
    <property type="evidence" value="ECO:0007669"/>
    <property type="project" value="InterPro"/>
</dbReference>